<accession>A0A4D9DWN9</accession>
<feature type="region of interest" description="Disordered" evidence="1">
    <location>
        <begin position="138"/>
        <end position="159"/>
    </location>
</feature>
<dbReference type="AlphaFoldDB" id="A0A4D9DWN9"/>
<reference evidence="2 3" key="1">
    <citation type="submission" date="2019-04" db="EMBL/GenBank/DDBJ databases">
        <title>Draft genome of the big-headed turtle Platysternon megacephalum.</title>
        <authorList>
            <person name="Gong S."/>
        </authorList>
    </citation>
    <scope>NUCLEOTIDE SEQUENCE [LARGE SCALE GENOMIC DNA]</scope>
    <source>
        <strain evidence="2">DO16091913</strain>
        <tissue evidence="2">Muscle</tissue>
    </source>
</reference>
<protein>
    <submittedName>
        <fullName evidence="2">Ciliary neurotrophic factor receptor subunit alpha</fullName>
    </submittedName>
</protein>
<evidence type="ECO:0000313" key="2">
    <source>
        <dbReference type="EMBL" id="TFK01869.1"/>
    </source>
</evidence>
<organism evidence="2 3">
    <name type="scientific">Platysternon megacephalum</name>
    <name type="common">big-headed turtle</name>
    <dbReference type="NCBI Taxonomy" id="55544"/>
    <lineage>
        <taxon>Eukaryota</taxon>
        <taxon>Metazoa</taxon>
        <taxon>Chordata</taxon>
        <taxon>Craniata</taxon>
        <taxon>Vertebrata</taxon>
        <taxon>Euteleostomi</taxon>
        <taxon>Archelosauria</taxon>
        <taxon>Testudinata</taxon>
        <taxon>Testudines</taxon>
        <taxon>Cryptodira</taxon>
        <taxon>Durocryptodira</taxon>
        <taxon>Testudinoidea</taxon>
        <taxon>Platysternidae</taxon>
        <taxon>Platysternon</taxon>
    </lineage>
</organism>
<sequence>MYIHTHAVLAQKIKTLRVSKTRGYFGFKVLSSVTGSALSNPIGPANQTPLTSPGFFSPAFLGSGVCAAVELMGAQSRVYFQQNKCKHQMCSSPPCSSHSAGTRPTGQTQPKLIQAAERFALARPPGLVPYDSNNLVHSLYGGTRKAKPSRQLSPSNASR</sequence>
<feature type="compositionally biased region" description="Polar residues" evidence="1">
    <location>
        <begin position="150"/>
        <end position="159"/>
    </location>
</feature>
<dbReference type="Proteomes" id="UP000297703">
    <property type="component" value="Unassembled WGS sequence"/>
</dbReference>
<name>A0A4D9DWN9_9SAUR</name>
<proteinExistence type="predicted"/>
<reference evidence="2 3" key="2">
    <citation type="submission" date="2019-04" db="EMBL/GenBank/DDBJ databases">
        <title>The genome sequence of big-headed turtle.</title>
        <authorList>
            <person name="Gong S."/>
        </authorList>
    </citation>
    <scope>NUCLEOTIDE SEQUENCE [LARGE SCALE GENOMIC DNA]</scope>
    <source>
        <strain evidence="2">DO16091913</strain>
        <tissue evidence="2">Muscle</tissue>
    </source>
</reference>
<gene>
    <name evidence="2" type="ORF">DR999_PMT15882</name>
</gene>
<keyword evidence="2" id="KW-0675">Receptor</keyword>
<evidence type="ECO:0000313" key="3">
    <source>
        <dbReference type="Proteomes" id="UP000297703"/>
    </source>
</evidence>
<keyword evidence="3" id="KW-1185">Reference proteome</keyword>
<dbReference type="EMBL" id="QXTE01000207">
    <property type="protein sequence ID" value="TFK01869.1"/>
    <property type="molecule type" value="Genomic_DNA"/>
</dbReference>
<comment type="caution">
    <text evidence="2">The sequence shown here is derived from an EMBL/GenBank/DDBJ whole genome shotgun (WGS) entry which is preliminary data.</text>
</comment>
<evidence type="ECO:0000256" key="1">
    <source>
        <dbReference type="SAM" id="MobiDB-lite"/>
    </source>
</evidence>